<name>A0ABP6SUM3_9ACTN</name>
<gene>
    <name evidence="2" type="ORF">GCM10020369_17250</name>
</gene>
<dbReference type="Pfam" id="PF01300">
    <property type="entry name" value="Sua5_yciO_yrdC"/>
    <property type="match status" value="1"/>
</dbReference>
<dbReference type="PROSITE" id="PS51163">
    <property type="entry name" value="YRDC"/>
    <property type="match status" value="1"/>
</dbReference>
<dbReference type="NCBIfam" id="TIGR00057">
    <property type="entry name" value="L-threonylcarbamoyladenylate synthase"/>
    <property type="match status" value="1"/>
</dbReference>
<protein>
    <submittedName>
        <fullName evidence="2">L-threonylcarbamoyladenylate synthase</fullName>
    </submittedName>
</protein>
<proteinExistence type="predicted"/>
<dbReference type="InterPro" id="IPR052532">
    <property type="entry name" value="SUA5_domain"/>
</dbReference>
<reference evidence="3" key="1">
    <citation type="journal article" date="2019" name="Int. J. Syst. Evol. Microbiol.">
        <title>The Global Catalogue of Microorganisms (GCM) 10K type strain sequencing project: providing services to taxonomists for standard genome sequencing and annotation.</title>
        <authorList>
            <consortium name="The Broad Institute Genomics Platform"/>
            <consortium name="The Broad Institute Genome Sequencing Center for Infectious Disease"/>
            <person name="Wu L."/>
            <person name="Ma J."/>
        </authorList>
    </citation>
    <scope>NUCLEOTIDE SEQUENCE [LARGE SCALE GENOMIC DNA]</scope>
    <source>
        <strain evidence="3">JCM 9458</strain>
    </source>
</reference>
<dbReference type="PANTHER" id="PTHR42828:SF3">
    <property type="entry name" value="THREONYLCARBAMOYL-AMP SYNTHASE"/>
    <property type="match status" value="1"/>
</dbReference>
<dbReference type="InterPro" id="IPR006070">
    <property type="entry name" value="Sua5-like_dom"/>
</dbReference>
<evidence type="ECO:0000313" key="2">
    <source>
        <dbReference type="EMBL" id="GAA3385093.1"/>
    </source>
</evidence>
<dbReference type="PANTHER" id="PTHR42828">
    <property type="entry name" value="DHBP SYNTHASE RIBB-LIKE ALPHA/BETA DOMAIN-CONTAINING PROTEIN"/>
    <property type="match status" value="1"/>
</dbReference>
<accession>A0ABP6SUM3</accession>
<dbReference type="Proteomes" id="UP001501676">
    <property type="component" value="Unassembled WGS sequence"/>
</dbReference>
<keyword evidence="3" id="KW-1185">Reference proteome</keyword>
<comment type="caution">
    <text evidence="2">The sequence shown here is derived from an EMBL/GenBank/DDBJ whole genome shotgun (WGS) entry which is preliminary data.</text>
</comment>
<dbReference type="Gene3D" id="3.90.870.10">
    <property type="entry name" value="DHBP synthase"/>
    <property type="match status" value="1"/>
</dbReference>
<sequence length="221" mass="24102">MALTLTGASPPRLPAMARFIDVHPVNPQPRAINQIVALIRDGGLIAYPTDSCYALGCQVGNRDGLDRIKEIRKLDDRHHFTLVCRDFAQLGQFVQVSNTVFRLVKASTPGPYTFILPATKEVPRRLLHAKKKTVGVRICDNAVTQALLAELGEPLLSTTLTLPGDDGPLTLAWEIQDRLDHQIDAVVDAGECGMEPTTVVDLSGDEPEVLRRGAGDASRFE</sequence>
<dbReference type="SUPFAM" id="SSF55821">
    <property type="entry name" value="YrdC/RibB"/>
    <property type="match status" value="1"/>
</dbReference>
<evidence type="ECO:0000259" key="1">
    <source>
        <dbReference type="PROSITE" id="PS51163"/>
    </source>
</evidence>
<feature type="domain" description="YrdC-like" evidence="1">
    <location>
        <begin position="29"/>
        <end position="215"/>
    </location>
</feature>
<dbReference type="EMBL" id="BAAAYN010000011">
    <property type="protein sequence ID" value="GAA3385093.1"/>
    <property type="molecule type" value="Genomic_DNA"/>
</dbReference>
<dbReference type="InterPro" id="IPR017945">
    <property type="entry name" value="DHBP_synth_RibB-like_a/b_dom"/>
</dbReference>
<evidence type="ECO:0000313" key="3">
    <source>
        <dbReference type="Proteomes" id="UP001501676"/>
    </source>
</evidence>
<organism evidence="2 3">
    <name type="scientific">Cryptosporangium minutisporangium</name>
    <dbReference type="NCBI Taxonomy" id="113569"/>
    <lineage>
        <taxon>Bacteria</taxon>
        <taxon>Bacillati</taxon>
        <taxon>Actinomycetota</taxon>
        <taxon>Actinomycetes</taxon>
        <taxon>Cryptosporangiales</taxon>
        <taxon>Cryptosporangiaceae</taxon>
        <taxon>Cryptosporangium</taxon>
    </lineage>
</organism>